<comment type="caution">
    <text evidence="1">The sequence shown here is derived from an EMBL/GenBank/DDBJ whole genome shotgun (WGS) entry which is preliminary data.</text>
</comment>
<dbReference type="EMBL" id="JAPFFF010000010">
    <property type="protein sequence ID" value="KAK8881639.1"/>
    <property type="molecule type" value="Genomic_DNA"/>
</dbReference>
<accession>A0ABR2JRW3</accession>
<organism evidence="1 2">
    <name type="scientific">Tritrichomonas musculus</name>
    <dbReference type="NCBI Taxonomy" id="1915356"/>
    <lineage>
        <taxon>Eukaryota</taxon>
        <taxon>Metamonada</taxon>
        <taxon>Parabasalia</taxon>
        <taxon>Tritrichomonadida</taxon>
        <taxon>Tritrichomonadidae</taxon>
        <taxon>Tritrichomonas</taxon>
    </lineage>
</organism>
<evidence type="ECO:0008006" key="3">
    <source>
        <dbReference type="Google" id="ProtNLM"/>
    </source>
</evidence>
<gene>
    <name evidence="1" type="ORF">M9Y10_004383</name>
</gene>
<reference evidence="1 2" key="1">
    <citation type="submission" date="2024-04" db="EMBL/GenBank/DDBJ databases">
        <title>Tritrichomonas musculus Genome.</title>
        <authorList>
            <person name="Alves-Ferreira E."/>
            <person name="Grigg M."/>
            <person name="Lorenzi H."/>
            <person name="Galac M."/>
        </authorList>
    </citation>
    <scope>NUCLEOTIDE SEQUENCE [LARGE SCALE GENOMIC DNA]</scope>
    <source>
        <strain evidence="1 2">EAF2021</strain>
    </source>
</reference>
<proteinExistence type="predicted"/>
<name>A0ABR2JRW3_9EUKA</name>
<sequence length="139" mass="16498">MDAFNEKIMDEDNYDNIPKFNASDGFITDFKNRNNFVSRRHHAAKRSLITNFADVFAKQMNFLFMNVEPCYIINIDETSWEVIPKILKCWHVKGRDHVLRYVNSNCKERITVIAGVRASWEVIPKITIYSYRKDRKGFR</sequence>
<evidence type="ECO:0000313" key="1">
    <source>
        <dbReference type="EMBL" id="KAK8881639.1"/>
    </source>
</evidence>
<protein>
    <recommendedName>
        <fullName evidence="3">DDE-1 domain-containing protein</fullName>
    </recommendedName>
</protein>
<dbReference type="Proteomes" id="UP001470230">
    <property type="component" value="Unassembled WGS sequence"/>
</dbReference>
<keyword evidence="2" id="KW-1185">Reference proteome</keyword>
<evidence type="ECO:0000313" key="2">
    <source>
        <dbReference type="Proteomes" id="UP001470230"/>
    </source>
</evidence>